<sequence>MTRLGVVLAALIALAEPAFALSCAAPDIARDFERAAQSEDTYIIVKGDLFLDETELPDRTDQGTSRARSSVDITGWLAGYSLTKDGFTKRFERDVILRVSCLGPWCGGITKGDHLAFLRLEDRRWVMQIAPCPGMTHANPTAEQVQKALACFRGDRCAAG</sequence>
<reference evidence="3" key="1">
    <citation type="journal article" date="2019" name="Int. J. Syst. Evol. Microbiol.">
        <title>The Global Catalogue of Microorganisms (GCM) 10K type strain sequencing project: providing services to taxonomists for standard genome sequencing and annotation.</title>
        <authorList>
            <consortium name="The Broad Institute Genomics Platform"/>
            <consortium name="The Broad Institute Genome Sequencing Center for Infectious Disease"/>
            <person name="Wu L."/>
            <person name="Ma J."/>
        </authorList>
    </citation>
    <scope>NUCLEOTIDE SEQUENCE [LARGE SCALE GENOMIC DNA]</scope>
    <source>
        <strain evidence="3">CGMCC 1.12478</strain>
    </source>
</reference>
<comment type="caution">
    <text evidence="2">The sequence shown here is derived from an EMBL/GenBank/DDBJ whole genome shotgun (WGS) entry which is preliminary data.</text>
</comment>
<evidence type="ECO:0000256" key="1">
    <source>
        <dbReference type="SAM" id="SignalP"/>
    </source>
</evidence>
<gene>
    <name evidence="2" type="ORF">GCM10011363_08550</name>
</gene>
<dbReference type="EMBL" id="BMFC01000001">
    <property type="protein sequence ID" value="GGB94217.1"/>
    <property type="molecule type" value="Genomic_DNA"/>
</dbReference>
<evidence type="ECO:0000313" key="2">
    <source>
        <dbReference type="EMBL" id="GGB94217.1"/>
    </source>
</evidence>
<dbReference type="RefSeq" id="WP_188480697.1">
    <property type="nucleotide sequence ID" value="NZ_BMFC01000001.1"/>
</dbReference>
<organism evidence="2 3">
    <name type="scientific">Marivita lacus</name>
    <dbReference type="NCBI Taxonomy" id="1323742"/>
    <lineage>
        <taxon>Bacteria</taxon>
        <taxon>Pseudomonadati</taxon>
        <taxon>Pseudomonadota</taxon>
        <taxon>Alphaproteobacteria</taxon>
        <taxon>Rhodobacterales</taxon>
        <taxon>Roseobacteraceae</taxon>
        <taxon>Marivita</taxon>
    </lineage>
</organism>
<evidence type="ECO:0000313" key="3">
    <source>
        <dbReference type="Proteomes" id="UP000645462"/>
    </source>
</evidence>
<proteinExistence type="predicted"/>
<feature type="signal peptide" evidence="1">
    <location>
        <begin position="1"/>
        <end position="20"/>
    </location>
</feature>
<dbReference type="Proteomes" id="UP000645462">
    <property type="component" value="Unassembled WGS sequence"/>
</dbReference>
<accession>A0ABQ1KBG3</accession>
<name>A0ABQ1KBG3_9RHOB</name>
<feature type="chain" id="PRO_5046221460" evidence="1">
    <location>
        <begin position="21"/>
        <end position="160"/>
    </location>
</feature>
<keyword evidence="3" id="KW-1185">Reference proteome</keyword>
<keyword evidence="1" id="KW-0732">Signal</keyword>
<protein>
    <submittedName>
        <fullName evidence="2">Uncharacterized protein</fullName>
    </submittedName>
</protein>